<sequence>MQSGRRAVLGLLAGAMPAGRSLAQAWPARPVRVIVNFPAGSGVDILTRLVTAKLAAGLGQPFVIENRGGAAGNIGAAAVARAAPDGYTLLATPSAIATNQTLYRNLPYSMEELTPVALTGFLPFMLVVNPALGAATLQQLVALGREKPGGLTFASTGNGSTPHVLGEEFRARTGIELQHIPYQASGPALNDLVAGRTDMMFANPLSVLAQVQSGRLVALAIATPARSPALPALPTMGESGLPGFETGSWYALFAPRGTPEAIIQRLNAAVAEALEAPDVRQQLAAQAAEPRSGSPEQVAAFVRAEVAKLGRIVEASGLRAD</sequence>
<dbReference type="PANTHER" id="PTHR42928">
    <property type="entry name" value="TRICARBOXYLATE-BINDING PROTEIN"/>
    <property type="match status" value="1"/>
</dbReference>
<proteinExistence type="inferred from homology"/>
<organism evidence="2 3">
    <name type="scientific">Plastoroseomonas hellenica</name>
    <dbReference type="NCBI Taxonomy" id="2687306"/>
    <lineage>
        <taxon>Bacteria</taxon>
        <taxon>Pseudomonadati</taxon>
        <taxon>Pseudomonadota</taxon>
        <taxon>Alphaproteobacteria</taxon>
        <taxon>Acetobacterales</taxon>
        <taxon>Acetobacteraceae</taxon>
        <taxon>Plastoroseomonas</taxon>
    </lineage>
</organism>
<dbReference type="EMBL" id="JAAGBB010000040">
    <property type="protein sequence ID" value="MBR0667748.1"/>
    <property type="molecule type" value="Genomic_DNA"/>
</dbReference>
<dbReference type="PANTHER" id="PTHR42928:SF5">
    <property type="entry name" value="BLR1237 PROTEIN"/>
    <property type="match status" value="1"/>
</dbReference>
<gene>
    <name evidence="2" type="ORF">GXW71_25555</name>
</gene>
<dbReference type="SUPFAM" id="SSF53850">
    <property type="entry name" value="Periplasmic binding protein-like II"/>
    <property type="match status" value="1"/>
</dbReference>
<dbReference type="InterPro" id="IPR005064">
    <property type="entry name" value="BUG"/>
</dbReference>
<comment type="similarity">
    <text evidence="1">Belongs to the UPF0065 (bug) family.</text>
</comment>
<evidence type="ECO:0000256" key="1">
    <source>
        <dbReference type="ARBA" id="ARBA00006987"/>
    </source>
</evidence>
<keyword evidence="3" id="KW-1185">Reference proteome</keyword>
<dbReference type="Pfam" id="PF03401">
    <property type="entry name" value="TctC"/>
    <property type="match status" value="1"/>
</dbReference>
<evidence type="ECO:0000313" key="2">
    <source>
        <dbReference type="EMBL" id="MBR0667748.1"/>
    </source>
</evidence>
<dbReference type="Proteomes" id="UP001196870">
    <property type="component" value="Unassembled WGS sequence"/>
</dbReference>
<accession>A0ABS5F5L5</accession>
<reference evidence="3" key="1">
    <citation type="journal article" date="2021" name="Syst. Appl. Microbiol.">
        <title>Roseomonas hellenica sp. nov., isolated from roots of wild-growing Alkanna tinctoria.</title>
        <authorList>
            <person name="Rat A."/>
            <person name="Naranjo H.D."/>
            <person name="Lebbe L."/>
            <person name="Cnockaert M."/>
            <person name="Krigas N."/>
            <person name="Grigoriadou K."/>
            <person name="Maloupa E."/>
            <person name="Willems A."/>
        </authorList>
    </citation>
    <scope>NUCLEOTIDE SEQUENCE [LARGE SCALE GENOMIC DNA]</scope>
    <source>
        <strain evidence="3">LMG 31523</strain>
    </source>
</reference>
<protein>
    <submittedName>
        <fullName evidence="2">Tripartite tricarboxylate transporter substrate binding protein</fullName>
    </submittedName>
</protein>
<dbReference type="CDD" id="cd13578">
    <property type="entry name" value="PBP2_Bug27"/>
    <property type="match status" value="1"/>
</dbReference>
<dbReference type="PIRSF" id="PIRSF017082">
    <property type="entry name" value="YflP"/>
    <property type="match status" value="1"/>
</dbReference>
<dbReference type="Gene3D" id="3.40.190.10">
    <property type="entry name" value="Periplasmic binding protein-like II"/>
    <property type="match status" value="1"/>
</dbReference>
<evidence type="ECO:0000313" key="3">
    <source>
        <dbReference type="Proteomes" id="UP001196870"/>
    </source>
</evidence>
<name>A0ABS5F5L5_9PROT</name>
<dbReference type="RefSeq" id="WP_211855525.1">
    <property type="nucleotide sequence ID" value="NZ_JAAGBB010000040.1"/>
</dbReference>
<dbReference type="Gene3D" id="3.40.190.150">
    <property type="entry name" value="Bordetella uptake gene, domain 1"/>
    <property type="match status" value="1"/>
</dbReference>
<dbReference type="InterPro" id="IPR042100">
    <property type="entry name" value="Bug_dom1"/>
</dbReference>
<comment type="caution">
    <text evidence="2">The sequence shown here is derived from an EMBL/GenBank/DDBJ whole genome shotgun (WGS) entry which is preliminary data.</text>
</comment>